<gene>
    <name evidence="3" type="ORF">K6T79_11685</name>
</gene>
<name>A0ABU5XHD4_9MYCO</name>
<accession>A0ABU5XHD4</accession>
<feature type="domain" description="PE-PPE" evidence="2">
    <location>
        <begin position="74"/>
        <end position="301"/>
    </location>
</feature>
<feature type="signal peptide" evidence="1">
    <location>
        <begin position="1"/>
        <end position="21"/>
    </location>
</feature>
<evidence type="ECO:0000259" key="2">
    <source>
        <dbReference type="Pfam" id="PF08237"/>
    </source>
</evidence>
<dbReference type="RefSeq" id="WP_225405075.1">
    <property type="nucleotide sequence ID" value="NZ_JAYJJR010000006.1"/>
</dbReference>
<dbReference type="InterPro" id="IPR013228">
    <property type="entry name" value="PE-PPE_C"/>
</dbReference>
<dbReference type="Proteomes" id="UP001299596">
    <property type="component" value="Unassembled WGS sequence"/>
</dbReference>
<evidence type="ECO:0000256" key="1">
    <source>
        <dbReference type="SAM" id="SignalP"/>
    </source>
</evidence>
<evidence type="ECO:0000313" key="3">
    <source>
        <dbReference type="EMBL" id="MEB3021710.1"/>
    </source>
</evidence>
<feature type="chain" id="PRO_5046630198" evidence="1">
    <location>
        <begin position="22"/>
        <end position="464"/>
    </location>
</feature>
<comment type="caution">
    <text evidence="3">The sequence shown here is derived from an EMBL/GenBank/DDBJ whole genome shotgun (WGS) entry which is preliminary data.</text>
</comment>
<reference evidence="3 4" key="1">
    <citation type="submission" date="2023-12" db="EMBL/GenBank/DDBJ databases">
        <title>Description of new species of Mycobacterium terrae complex isolated from sewage at the Sao Paulo Zoological Park Foundation in Brazil.</title>
        <authorList>
            <person name="Romagnoli C.L."/>
            <person name="Conceicao E.C."/>
            <person name="Machado E."/>
            <person name="Barreto L.B.P.F."/>
            <person name="Sharma A."/>
            <person name="Silva N.M."/>
            <person name="Marques L.E."/>
            <person name="Juliana M.A."/>
            <person name="Lourenco M.C.S."/>
            <person name="Digiampietri L.A."/>
            <person name="Suffys P.N."/>
            <person name="Viana-Niero C."/>
        </authorList>
    </citation>
    <scope>NUCLEOTIDE SEQUENCE [LARGE SCALE GENOMIC DNA]</scope>
    <source>
        <strain evidence="3 4">MYC098</strain>
    </source>
</reference>
<keyword evidence="1" id="KW-0732">Signal</keyword>
<sequence length="464" mass="48466">MHAFRPYLTTAIAVLGAGVVAAPTAAPAVGAQTTPVRLTSGENIAFVVGGSGDPIPSDAYVETNNTLYVQPNFPGYVPQALFTPEGNYALYTGVKSLTLDESEAQGATILKDAIEKQVAAGNHVAVLGDSQSSTISSMVMSELAADHISKDDVGFVLLADPNQPDGGLFERLTGVTIPSLGITFNGATPDDLYPTTIYMQAYDGFSDIPRYPINFLADLNSILGIKFVHPTYQGLTAEQLASAVKLDTVGDTATTYYGIPLQDETVPYLPLLQPLLLIPGLGKPLADLLQPILTPLVNLGYGDPDSGWDTGPANVPTPFGLFPATDMVTKAFDEAAAGVPQGIQAFTNDLGSLDLSHLSSSAAPDPLSSLSLTDVVNSLTAAFSTAYAALLPTADVITAVTTTIPTYDLQWFTDALQSGNLLEAIMQPIANNTYMYTLAAGFEAFALISTADSISADLSGIFPG</sequence>
<keyword evidence="4" id="KW-1185">Reference proteome</keyword>
<evidence type="ECO:0000313" key="4">
    <source>
        <dbReference type="Proteomes" id="UP001299596"/>
    </source>
</evidence>
<dbReference type="InterPro" id="IPR029058">
    <property type="entry name" value="AB_hydrolase_fold"/>
</dbReference>
<dbReference type="Pfam" id="PF08237">
    <property type="entry name" value="PE-PPE"/>
    <property type="match status" value="1"/>
</dbReference>
<proteinExistence type="predicted"/>
<organism evidence="3 4">
    <name type="scientific">[Mycobacterium] crassicus</name>
    <dbReference type="NCBI Taxonomy" id="2872309"/>
    <lineage>
        <taxon>Bacteria</taxon>
        <taxon>Bacillati</taxon>
        <taxon>Actinomycetota</taxon>
        <taxon>Actinomycetes</taxon>
        <taxon>Mycobacteriales</taxon>
        <taxon>Mycobacteriaceae</taxon>
        <taxon>Mycolicibacter</taxon>
    </lineage>
</organism>
<dbReference type="Gene3D" id="3.40.50.1820">
    <property type="entry name" value="alpha/beta hydrolase"/>
    <property type="match status" value="1"/>
</dbReference>
<dbReference type="EMBL" id="JAYJJR010000006">
    <property type="protein sequence ID" value="MEB3021710.1"/>
    <property type="molecule type" value="Genomic_DNA"/>
</dbReference>
<protein>
    <submittedName>
        <fullName evidence="3">PE-PPE domain-containing protein</fullName>
    </submittedName>
</protein>